<sequence>MATPTSNLVYGKPTVRMAINVDTQQTAVFRTRHISPDAGRAIEMLGHAIEYLADEFALDCMQWKGQPQNAHPALAAIEMLKAKNREVYYACPFAPTLAHKLRTLLHWALDSSPTTH</sequence>
<accession>E6PZ76</accession>
<dbReference type="EMBL" id="CABN01000108">
    <property type="protein sequence ID" value="CBI00235.1"/>
    <property type="molecule type" value="Genomic_DNA"/>
</dbReference>
<comment type="caution">
    <text evidence="1">The sequence shown here is derived from an EMBL/GenBank/DDBJ whole genome shotgun (WGS) entry which is preliminary data.</text>
</comment>
<gene>
    <name evidence="1" type="ORF">CARN3_1239</name>
</gene>
<dbReference type="AlphaFoldDB" id="E6PZ76"/>
<organism evidence="1">
    <name type="scientific">mine drainage metagenome</name>
    <dbReference type="NCBI Taxonomy" id="410659"/>
    <lineage>
        <taxon>unclassified sequences</taxon>
        <taxon>metagenomes</taxon>
        <taxon>ecological metagenomes</taxon>
    </lineage>
</organism>
<proteinExistence type="predicted"/>
<protein>
    <submittedName>
        <fullName evidence="1">Uncharacterized protein</fullName>
    </submittedName>
</protein>
<name>E6PZ76_9ZZZZ</name>
<evidence type="ECO:0000313" key="1">
    <source>
        <dbReference type="EMBL" id="CBI00235.1"/>
    </source>
</evidence>
<reference evidence="1" key="1">
    <citation type="submission" date="2009-10" db="EMBL/GenBank/DDBJ databases">
        <title>Diversity of trophic interactions inside an arsenic-rich microbial ecosystem.</title>
        <authorList>
            <person name="Bertin P.N."/>
            <person name="Heinrich-Salmeron A."/>
            <person name="Pelletier E."/>
            <person name="Goulhen-Chollet F."/>
            <person name="Arsene-Ploetze F."/>
            <person name="Gallien S."/>
            <person name="Calteau A."/>
            <person name="Vallenet D."/>
            <person name="Casiot C."/>
            <person name="Chane-Woon-Ming B."/>
            <person name="Giloteaux L."/>
            <person name="Barakat M."/>
            <person name="Bonnefoy V."/>
            <person name="Bruneel O."/>
            <person name="Chandler M."/>
            <person name="Cleiss J."/>
            <person name="Duran R."/>
            <person name="Elbaz-Poulichet F."/>
            <person name="Fonknechten N."/>
            <person name="Lauga B."/>
            <person name="Mornico D."/>
            <person name="Ortet P."/>
            <person name="Schaeffer C."/>
            <person name="Siguier P."/>
            <person name="Alexander Thil Smith A."/>
            <person name="Van Dorsselaer A."/>
            <person name="Weissenbach J."/>
            <person name="Medigue C."/>
            <person name="Le Paslier D."/>
        </authorList>
    </citation>
    <scope>NUCLEOTIDE SEQUENCE</scope>
</reference>